<organism evidence="1 2">
    <name type="scientific">Rubrobacter marinus</name>
    <dbReference type="NCBI Taxonomy" id="2653852"/>
    <lineage>
        <taxon>Bacteria</taxon>
        <taxon>Bacillati</taxon>
        <taxon>Actinomycetota</taxon>
        <taxon>Rubrobacteria</taxon>
        <taxon>Rubrobacterales</taxon>
        <taxon>Rubrobacteraceae</taxon>
        <taxon>Rubrobacter</taxon>
    </lineage>
</organism>
<protein>
    <submittedName>
        <fullName evidence="1">Uncharacterized protein</fullName>
    </submittedName>
</protein>
<gene>
    <name evidence="1" type="ORF">GBA65_21780</name>
</gene>
<evidence type="ECO:0000313" key="1">
    <source>
        <dbReference type="EMBL" id="QIN81070.1"/>
    </source>
</evidence>
<proteinExistence type="predicted"/>
<accession>A0A6G8Q3Q9</accession>
<dbReference type="AlphaFoldDB" id="A0A6G8Q3Q9"/>
<name>A0A6G8Q3Q9_9ACTN</name>
<dbReference type="RefSeq" id="WP_166398780.1">
    <property type="nucleotide sequence ID" value="NZ_CP045122.1"/>
</dbReference>
<dbReference type="EMBL" id="CP045122">
    <property type="protein sequence ID" value="QIN81070.1"/>
    <property type="molecule type" value="Genomic_DNA"/>
</dbReference>
<dbReference type="KEGG" id="rmar:GBA65_21780"/>
<evidence type="ECO:0000313" key="2">
    <source>
        <dbReference type="Proteomes" id="UP000502706"/>
    </source>
</evidence>
<keyword evidence="2" id="KW-1185">Reference proteome</keyword>
<sequence>MDLSPSRRGAWIVNTSKHLSEINPSHPGLSHLENIDFAGKCGNLLITLSGDTTEQLSLRRVKTHARNCGIGGPELTTSYLPTLKAYGCLDWDATGNTYEVLAFSRQRVLATTSDILSGLALSGFERVLPDLLEFCLLRPRLSSEVKEYLSDLLVEEDADHLIELVSSFELLGVAETIDQRQKLYFNRYQFGDKVKGIAKALPMLSDERREELDEAIERVGRRPGMPLDELRLSESAKGLAVGLGILDVSKVPSPSGSVEFVTSAGLAPPSVGSQTSHLEDDVFHHAKMLLSSFRYGQLRSTVSRGRINDPAVLVDRLLSQGEVGPCTAIGQDYVPLEASGVIRTVRAGDRVGNQFSMQLRRREPAQIVLDLFESGVSDTIAARSVPQNLQLPLGYTGPEAPQVAAYRRIVRHDAKSVRAFMEGLRT</sequence>
<geneLocation type="plasmid" evidence="1 2">
    <name>unnamed1</name>
</geneLocation>
<keyword evidence="1" id="KW-0614">Plasmid</keyword>
<dbReference type="Proteomes" id="UP000502706">
    <property type="component" value="Plasmid unnamed1"/>
</dbReference>
<reference evidence="1 2" key="1">
    <citation type="submission" date="2019-10" db="EMBL/GenBank/DDBJ databases">
        <title>Rubrobacter sp nov SCSIO 52915 isolated from a deep-sea sediment in the South China Sea.</title>
        <authorList>
            <person name="Chen R.W."/>
        </authorList>
    </citation>
    <scope>NUCLEOTIDE SEQUENCE [LARGE SCALE GENOMIC DNA]</scope>
    <source>
        <strain evidence="1 2">SCSIO 52915</strain>
        <plasmid evidence="1 2">unnamed1</plasmid>
    </source>
</reference>